<dbReference type="OrthoDB" id="329835at2759"/>
<keyword evidence="2" id="KW-0597">Phosphoprotein</keyword>
<evidence type="ECO:0000313" key="5">
    <source>
        <dbReference type="Proteomes" id="UP000054383"/>
    </source>
</evidence>
<dbReference type="AlphaFoldDB" id="A0A0U1LKY4"/>
<dbReference type="InterPro" id="IPR042099">
    <property type="entry name" value="ANL_N_sf"/>
</dbReference>
<dbReference type="Pfam" id="PF07993">
    <property type="entry name" value="NAD_binding_4"/>
    <property type="match status" value="1"/>
</dbReference>
<dbReference type="PROSITE" id="PS50075">
    <property type="entry name" value="CARRIER"/>
    <property type="match status" value="1"/>
</dbReference>
<accession>A0A0U1LKY4</accession>
<evidence type="ECO:0000256" key="1">
    <source>
        <dbReference type="ARBA" id="ARBA00022450"/>
    </source>
</evidence>
<keyword evidence="1" id="KW-0596">Phosphopantetheine</keyword>
<dbReference type="PANTHER" id="PTHR44845">
    <property type="entry name" value="CARRIER DOMAIN-CONTAINING PROTEIN"/>
    <property type="match status" value="1"/>
</dbReference>
<dbReference type="InterPro" id="IPR036291">
    <property type="entry name" value="NAD(P)-bd_dom_sf"/>
</dbReference>
<dbReference type="EMBL" id="CVMT01000001">
    <property type="protein sequence ID" value="CRG82771.1"/>
    <property type="molecule type" value="Genomic_DNA"/>
</dbReference>
<dbReference type="SUPFAM" id="SSF51735">
    <property type="entry name" value="NAD(P)-binding Rossmann-fold domains"/>
    <property type="match status" value="1"/>
</dbReference>
<keyword evidence="5" id="KW-1185">Reference proteome</keyword>
<evidence type="ECO:0000313" key="4">
    <source>
        <dbReference type="EMBL" id="CRG82771.1"/>
    </source>
</evidence>
<evidence type="ECO:0000256" key="2">
    <source>
        <dbReference type="ARBA" id="ARBA00022553"/>
    </source>
</evidence>
<organism evidence="4 5">
    <name type="scientific">Talaromyces islandicus</name>
    <name type="common">Penicillium islandicum</name>
    <dbReference type="NCBI Taxonomy" id="28573"/>
    <lineage>
        <taxon>Eukaryota</taxon>
        <taxon>Fungi</taxon>
        <taxon>Dikarya</taxon>
        <taxon>Ascomycota</taxon>
        <taxon>Pezizomycotina</taxon>
        <taxon>Eurotiomycetes</taxon>
        <taxon>Eurotiomycetidae</taxon>
        <taxon>Eurotiales</taxon>
        <taxon>Trichocomaceae</taxon>
        <taxon>Talaromyces</taxon>
        <taxon>Talaromyces sect. Islandici</taxon>
    </lineage>
</organism>
<dbReference type="Pfam" id="PF00501">
    <property type="entry name" value="AMP-binding"/>
    <property type="match status" value="1"/>
</dbReference>
<name>A0A0U1LKY4_TALIS</name>
<proteinExistence type="predicted"/>
<dbReference type="InterPro" id="IPR000873">
    <property type="entry name" value="AMP-dep_synth/lig_dom"/>
</dbReference>
<dbReference type="InterPro" id="IPR045851">
    <property type="entry name" value="AMP-bd_C_sf"/>
</dbReference>
<gene>
    <name evidence="4" type="ORF">PISL3812_00117</name>
</gene>
<evidence type="ECO:0000259" key="3">
    <source>
        <dbReference type="PROSITE" id="PS50075"/>
    </source>
</evidence>
<dbReference type="SUPFAM" id="SSF47336">
    <property type="entry name" value="ACP-like"/>
    <property type="match status" value="1"/>
</dbReference>
<dbReference type="Proteomes" id="UP000054383">
    <property type="component" value="Unassembled WGS sequence"/>
</dbReference>
<feature type="domain" description="Carrier" evidence="3">
    <location>
        <begin position="215"/>
        <end position="292"/>
    </location>
</feature>
<protein>
    <recommendedName>
        <fullName evidence="3">Carrier domain-containing protein</fullName>
    </recommendedName>
</protein>
<sequence length="660" mass="71858">MVASSETRIPIGRPIPGYHVHLVDDDMQPVPVGWPGQILVSGAAVAAGYLNNESLTREKFINRGLSSLTSRGYLTGDMARMLPDGSLVYIGRIQSDSQIKLRGIRIELNDIAASIIKTSDGVVANAAVVVRGTEKQSFLVAYVVFSANKAPSDPAQYLEQFLPELPLPVYMRPAQGIPLDRLPMSANGKLDRKALSALELPSNPIHTSASKATGDSLSQTEHRLKGIWDEVLGHTGIPITKRSNFFSTGGNSLLLLKVQAGILQEFGQRIALAELFRTSTLANLATTIESSVSIAANDMKDQVASSTSSVNWLVEIDAGDLSEWAEPQKMATLARNKSSLTVVVSGATGFLGRAIVHQLQGLGNVGQIHCVAVRNPESDAARHLEQLTDKVVLHAGDLSLPFLGMLEEEARLLFSEADVIIHNGADVSFMKPYESLRAPNLGSTKELVRLVAPRQVPFHFVSTAGVGLLAGKDVVEECTISSTDAASSLLHVDGYIASKWASETYLENITHRTGLPVQIYRPSSITGDGAPALDILHNVLQFSRQMRAVPEMTRWRGHLDLVDVHLVARELVNRAIGAEPLEESLIKVFHLSGEQVIPVEDAKRHLEKETGYRFRTLSIDGWVVEAERLGLHPLVGAYLRTIASREEPIYFPRLQTSMKQ</sequence>
<dbReference type="STRING" id="28573.A0A0U1LKY4"/>
<dbReference type="Gene3D" id="3.40.50.720">
    <property type="entry name" value="NAD(P)-binding Rossmann-like Domain"/>
    <property type="match status" value="1"/>
</dbReference>
<dbReference type="Gene3D" id="3.40.50.12780">
    <property type="entry name" value="N-terminal domain of ligase-like"/>
    <property type="match status" value="1"/>
</dbReference>
<dbReference type="PANTHER" id="PTHR44845:SF6">
    <property type="entry name" value="BETA-ALANINE-ACTIVATING ENZYME"/>
    <property type="match status" value="1"/>
</dbReference>
<dbReference type="Pfam" id="PF00550">
    <property type="entry name" value="PP-binding"/>
    <property type="match status" value="1"/>
</dbReference>
<reference evidence="4 5" key="1">
    <citation type="submission" date="2015-04" db="EMBL/GenBank/DDBJ databases">
        <authorList>
            <person name="Syromyatnikov M.Y."/>
            <person name="Popov V.N."/>
        </authorList>
    </citation>
    <scope>NUCLEOTIDE SEQUENCE [LARGE SCALE GENOMIC DNA]</scope>
    <source>
        <strain evidence="4">WF-38-12</strain>
    </source>
</reference>
<dbReference type="InterPro" id="IPR009081">
    <property type="entry name" value="PP-bd_ACP"/>
</dbReference>
<dbReference type="Gene3D" id="1.10.1200.10">
    <property type="entry name" value="ACP-like"/>
    <property type="match status" value="1"/>
</dbReference>
<dbReference type="SUPFAM" id="SSF56801">
    <property type="entry name" value="Acetyl-CoA synthetase-like"/>
    <property type="match status" value="1"/>
</dbReference>
<dbReference type="Gene3D" id="3.30.300.30">
    <property type="match status" value="1"/>
</dbReference>
<dbReference type="InterPro" id="IPR036736">
    <property type="entry name" value="ACP-like_sf"/>
</dbReference>
<dbReference type="InterPro" id="IPR013120">
    <property type="entry name" value="FAR_NAD-bd"/>
</dbReference>
<dbReference type="OMA" id="KWASETY"/>